<organism evidence="2 3">
    <name type="scientific">Plakobranchus ocellatus</name>
    <dbReference type="NCBI Taxonomy" id="259542"/>
    <lineage>
        <taxon>Eukaryota</taxon>
        <taxon>Metazoa</taxon>
        <taxon>Spiralia</taxon>
        <taxon>Lophotrochozoa</taxon>
        <taxon>Mollusca</taxon>
        <taxon>Gastropoda</taxon>
        <taxon>Heterobranchia</taxon>
        <taxon>Euthyneura</taxon>
        <taxon>Panpulmonata</taxon>
        <taxon>Sacoglossa</taxon>
        <taxon>Placobranchoidea</taxon>
        <taxon>Plakobranchidae</taxon>
        <taxon>Plakobranchus</taxon>
    </lineage>
</organism>
<dbReference type="Proteomes" id="UP000735302">
    <property type="component" value="Unassembled WGS sequence"/>
</dbReference>
<name>A0AAV3Z3V4_9GAST</name>
<reference evidence="2 3" key="1">
    <citation type="journal article" date="2021" name="Elife">
        <title>Chloroplast acquisition without the gene transfer in kleptoplastic sea slugs, Plakobranchus ocellatus.</title>
        <authorList>
            <person name="Maeda T."/>
            <person name="Takahashi S."/>
            <person name="Yoshida T."/>
            <person name="Shimamura S."/>
            <person name="Takaki Y."/>
            <person name="Nagai Y."/>
            <person name="Toyoda A."/>
            <person name="Suzuki Y."/>
            <person name="Arimoto A."/>
            <person name="Ishii H."/>
            <person name="Satoh N."/>
            <person name="Nishiyama T."/>
            <person name="Hasebe M."/>
            <person name="Maruyama T."/>
            <person name="Minagawa J."/>
            <person name="Obokata J."/>
            <person name="Shigenobu S."/>
        </authorList>
    </citation>
    <scope>NUCLEOTIDE SEQUENCE [LARGE SCALE GENOMIC DNA]</scope>
</reference>
<dbReference type="AlphaFoldDB" id="A0AAV3Z3V4"/>
<comment type="caution">
    <text evidence="2">The sequence shown here is derived from an EMBL/GenBank/DDBJ whole genome shotgun (WGS) entry which is preliminary data.</text>
</comment>
<gene>
    <name evidence="2" type="ORF">PoB_001634000</name>
</gene>
<accession>A0AAV3Z3V4</accession>
<evidence type="ECO:0000313" key="3">
    <source>
        <dbReference type="Proteomes" id="UP000735302"/>
    </source>
</evidence>
<proteinExistence type="predicted"/>
<evidence type="ECO:0000256" key="1">
    <source>
        <dbReference type="SAM" id="MobiDB-lite"/>
    </source>
</evidence>
<feature type="region of interest" description="Disordered" evidence="1">
    <location>
        <begin position="45"/>
        <end position="74"/>
    </location>
</feature>
<evidence type="ECO:0000313" key="2">
    <source>
        <dbReference type="EMBL" id="GFN89834.1"/>
    </source>
</evidence>
<sequence>MVSSALTAIGGPESFTSSLRKALGGPESFKSSLRKALWGLESFKSSPRKALGGPESFKSSPRKALGGPESFTSSPRKALVHFTQLPVRRYRQILCDIPPFMFTDLPGWIEETCLNWLSQRHNAGAA</sequence>
<dbReference type="EMBL" id="BLXT01001968">
    <property type="protein sequence ID" value="GFN89834.1"/>
    <property type="molecule type" value="Genomic_DNA"/>
</dbReference>
<keyword evidence="3" id="KW-1185">Reference proteome</keyword>
<protein>
    <submittedName>
        <fullName evidence="2">Uncharacterized protein</fullName>
    </submittedName>
</protein>